<dbReference type="InterPro" id="IPR021721">
    <property type="entry name" value="Znf_CCCH-type_TRM13"/>
</dbReference>
<organism evidence="14 17">
    <name type="scientific">Bombus vosnesenskii</name>
    <dbReference type="NCBI Taxonomy" id="207650"/>
    <lineage>
        <taxon>Eukaryota</taxon>
        <taxon>Metazoa</taxon>
        <taxon>Ecdysozoa</taxon>
        <taxon>Arthropoda</taxon>
        <taxon>Hexapoda</taxon>
        <taxon>Insecta</taxon>
        <taxon>Pterygota</taxon>
        <taxon>Neoptera</taxon>
        <taxon>Endopterygota</taxon>
        <taxon>Hymenoptera</taxon>
        <taxon>Apocrita</taxon>
        <taxon>Aculeata</taxon>
        <taxon>Apoidea</taxon>
        <taxon>Anthophila</taxon>
        <taxon>Apidae</taxon>
        <taxon>Bombus</taxon>
        <taxon>Pyrobombus</taxon>
    </lineage>
</organism>
<comment type="catalytic activity">
    <reaction evidence="10 12">
        <text>cytidine(4) in tRNA(Gly)(GCC) + S-adenosyl-L-methionine = 2'-O-methylcytidine(4) in tRNA(Gly)(GCC) + S-adenosyl-L-homocysteine + H(+)</text>
        <dbReference type="Rhea" id="RHEA:43192"/>
        <dbReference type="Rhea" id="RHEA-COMP:10399"/>
        <dbReference type="Rhea" id="RHEA-COMP:10400"/>
        <dbReference type="ChEBI" id="CHEBI:15378"/>
        <dbReference type="ChEBI" id="CHEBI:57856"/>
        <dbReference type="ChEBI" id="CHEBI:59789"/>
        <dbReference type="ChEBI" id="CHEBI:74495"/>
        <dbReference type="ChEBI" id="CHEBI:82748"/>
        <dbReference type="EC" id="2.1.1.225"/>
    </reaction>
</comment>
<evidence type="ECO:0000256" key="9">
    <source>
        <dbReference type="ARBA" id="ARBA00048165"/>
    </source>
</evidence>
<dbReference type="Pfam" id="PF05253">
    <property type="entry name" value="zf-U11-48K"/>
    <property type="match status" value="1"/>
</dbReference>
<comment type="catalytic activity">
    <reaction evidence="11 12">
        <text>adenosine(4) in tRNA(His) + S-adenosyl-L-methionine = 2'-O-methyladenosine(4) in tRNA(His) + S-adenosyl-L-homocysteine + H(+)</text>
        <dbReference type="Rhea" id="RHEA:43196"/>
        <dbReference type="Rhea" id="RHEA-COMP:10401"/>
        <dbReference type="Rhea" id="RHEA-COMP:10402"/>
        <dbReference type="ChEBI" id="CHEBI:15378"/>
        <dbReference type="ChEBI" id="CHEBI:57856"/>
        <dbReference type="ChEBI" id="CHEBI:59789"/>
        <dbReference type="ChEBI" id="CHEBI:74411"/>
        <dbReference type="ChEBI" id="CHEBI:74477"/>
        <dbReference type="EC" id="2.1.1.225"/>
    </reaction>
</comment>
<reference evidence="15 16" key="1">
    <citation type="submission" date="2025-04" db="UniProtKB">
        <authorList>
            <consortium name="RefSeq"/>
        </authorList>
    </citation>
    <scope>IDENTIFICATION</scope>
    <source>
        <tissue evidence="15 16">Muscle</tissue>
    </source>
</reference>
<dbReference type="EC" id="2.1.1.225" evidence="12"/>
<dbReference type="GO" id="GO:0106050">
    <property type="term" value="F:tRNA 2'-O-methyltransferase activity"/>
    <property type="evidence" value="ECO:0007669"/>
    <property type="project" value="UniProtKB-UniRule"/>
</dbReference>
<evidence type="ECO:0000256" key="7">
    <source>
        <dbReference type="ARBA" id="ARBA00022771"/>
    </source>
</evidence>
<feature type="domain" description="CHHC U11-48K-type" evidence="13">
    <location>
        <begin position="51"/>
        <end position="78"/>
    </location>
</feature>
<evidence type="ECO:0000259" key="13">
    <source>
        <dbReference type="PROSITE" id="PS51800"/>
    </source>
</evidence>
<evidence type="ECO:0000256" key="3">
    <source>
        <dbReference type="ARBA" id="ARBA00022679"/>
    </source>
</evidence>
<proteinExistence type="inferred from homology"/>
<dbReference type="GeneID" id="117233853"/>
<evidence type="ECO:0000256" key="2">
    <source>
        <dbReference type="ARBA" id="ARBA00022603"/>
    </source>
</evidence>
<keyword evidence="6 12" id="KW-0479">Metal-binding</keyword>
<evidence type="ECO:0000256" key="1">
    <source>
        <dbReference type="ARBA" id="ARBA00005265"/>
    </source>
</evidence>
<dbReference type="RefSeq" id="XP_033350375.1">
    <property type="nucleotide sequence ID" value="XM_033494484.1"/>
</dbReference>
<keyword evidence="14" id="KW-1185">Reference proteome</keyword>
<evidence type="ECO:0000313" key="14">
    <source>
        <dbReference type="Proteomes" id="UP000504631"/>
    </source>
</evidence>
<dbReference type="Proteomes" id="UP000504631">
    <property type="component" value="Unplaced"/>
</dbReference>
<dbReference type="InterPro" id="IPR007871">
    <property type="entry name" value="Methyltransferase_TRM13"/>
</dbReference>
<accession>A0A6J3KD84</accession>
<dbReference type="GO" id="GO:0008270">
    <property type="term" value="F:zinc ion binding"/>
    <property type="evidence" value="ECO:0007669"/>
    <property type="project" value="UniProtKB-KW"/>
</dbReference>
<protein>
    <recommendedName>
        <fullName evidence="12">tRNA:m(4)X modification enzyme TRM13</fullName>
        <ecNumber evidence="12">2.1.1.225</ecNumber>
    </recommendedName>
</protein>
<dbReference type="KEGG" id="bvk:117233853"/>
<keyword evidence="8 12" id="KW-0862">Zinc</keyword>
<evidence type="ECO:0000313" key="16">
    <source>
        <dbReference type="RefSeq" id="XP_033350375.1"/>
    </source>
</evidence>
<dbReference type="Pfam" id="PF05206">
    <property type="entry name" value="TRM13"/>
    <property type="match status" value="1"/>
</dbReference>
<keyword evidence="2 12" id="KW-0489">Methyltransferase</keyword>
<dbReference type="PANTHER" id="PTHR12998:SF0">
    <property type="entry name" value="TRNA:M(4)X MODIFICATION ENZYME TRM13 HOMOLOG"/>
    <property type="match status" value="1"/>
</dbReference>
<evidence type="ECO:0000256" key="10">
    <source>
        <dbReference type="ARBA" id="ARBA00048635"/>
    </source>
</evidence>
<comment type="catalytic activity">
    <reaction evidence="9 12">
        <text>cytidine(4) in tRNA(Pro) + S-adenosyl-L-methionine = 2'-O-methylcytidine(4) in tRNA(Pro) + S-adenosyl-L-homocysteine + H(+)</text>
        <dbReference type="Rhea" id="RHEA:32767"/>
        <dbReference type="Rhea" id="RHEA-COMP:10397"/>
        <dbReference type="Rhea" id="RHEA-COMP:10398"/>
        <dbReference type="ChEBI" id="CHEBI:15378"/>
        <dbReference type="ChEBI" id="CHEBI:57856"/>
        <dbReference type="ChEBI" id="CHEBI:59789"/>
        <dbReference type="ChEBI" id="CHEBI:74495"/>
        <dbReference type="ChEBI" id="CHEBI:82748"/>
        <dbReference type="EC" id="2.1.1.225"/>
    </reaction>
</comment>
<keyword evidence="4 12" id="KW-0949">S-adenosyl-L-methionine</keyword>
<keyword evidence="3 12" id="KW-0808">Transferase</keyword>
<evidence type="ECO:0000256" key="11">
    <source>
        <dbReference type="ARBA" id="ARBA00049393"/>
    </source>
</evidence>
<dbReference type="PANTHER" id="PTHR12998">
    <property type="entry name" value="TRNA:M(4)X MODIFICATION ENZYME TRM13 HOMOLOG"/>
    <property type="match status" value="1"/>
</dbReference>
<dbReference type="InterPro" id="IPR039044">
    <property type="entry name" value="Trm13"/>
</dbReference>
<comment type="similarity">
    <text evidence="1 12">Belongs to the methyltransferase TRM13 family.</text>
</comment>
<evidence type="ECO:0000256" key="5">
    <source>
        <dbReference type="ARBA" id="ARBA00022694"/>
    </source>
</evidence>
<gene>
    <name evidence="15 16 17" type="primary">LOC117233853</name>
</gene>
<dbReference type="GO" id="GO:0030488">
    <property type="term" value="P:tRNA methylation"/>
    <property type="evidence" value="ECO:0007669"/>
    <property type="project" value="InterPro"/>
</dbReference>
<dbReference type="InterPro" id="IPR022776">
    <property type="entry name" value="TRM13/UPF0224_CHHC_Znf_dom"/>
</dbReference>
<evidence type="ECO:0000256" key="12">
    <source>
        <dbReference type="RuleBase" id="RU367103"/>
    </source>
</evidence>
<comment type="function">
    <text evidence="12">tRNA methylase which 2'-O-methylates cytidine(4) in tRNA(Pro) and tRNA(Gly)(GCC), and adenosine(4) in tRNA(His).</text>
</comment>
<evidence type="ECO:0000256" key="6">
    <source>
        <dbReference type="ARBA" id="ARBA00022723"/>
    </source>
</evidence>
<keyword evidence="5 12" id="KW-0819">tRNA processing</keyword>
<evidence type="ECO:0000313" key="17">
    <source>
        <dbReference type="RefSeq" id="XP_033350376.1"/>
    </source>
</evidence>
<sequence length="413" mass="46970">MTGESHCMYFVKRKKRYCRMVVKEGKKYCGEHQPVSLEFNHSDKEGSENKRIKCPLDPTHTCYESKLTKHLKVCNAKRLIDAQPSFIVKGINANKTYEAPRHIPLSELNDLIINTVIDKVKTVYEKLPQFHKIVLEHPILKDKINNNSCGKTIKKHLLQNSSLLSHLERVNLIKDNTCFIEFGAGKGKLTYWLGQIVKHKKDCCILLVDRSSHRHKSDNKLKNEQSSLLIERIRADIADLKLNDITGIKKFERKVGIAKHLCGAATDLTLSCLVQAMQNEPKCNVTGIIIAFCCHHRCEYASYVGKEYLEQSGFTANEFTILCSIASWATCGSDLNKTINTPEIQNDSGETRTNIKTLTSSEKEQIGRKVNSLLNWGRLEYLKKVGFQTNLIYYTTTDVSLENMCIVATKDEI</sequence>
<dbReference type="Pfam" id="PF11722">
    <property type="entry name" value="zf-TRM13_CCCH"/>
    <property type="match status" value="1"/>
</dbReference>
<dbReference type="RefSeq" id="XP_033350376.1">
    <property type="nucleotide sequence ID" value="XM_033494485.1"/>
</dbReference>
<evidence type="ECO:0000256" key="4">
    <source>
        <dbReference type="ARBA" id="ARBA00022691"/>
    </source>
</evidence>
<evidence type="ECO:0000313" key="15">
    <source>
        <dbReference type="RefSeq" id="XP_033350374.1"/>
    </source>
</evidence>
<dbReference type="PROSITE" id="PS51800">
    <property type="entry name" value="ZF_CHHC_U11_48K"/>
    <property type="match status" value="1"/>
</dbReference>
<keyword evidence="7 12" id="KW-0863">Zinc-finger</keyword>
<name>A0A6J3KD84_9HYME</name>
<evidence type="ECO:0000256" key="8">
    <source>
        <dbReference type="ARBA" id="ARBA00022833"/>
    </source>
</evidence>
<dbReference type="RefSeq" id="XP_033350374.1">
    <property type="nucleotide sequence ID" value="XM_033494483.1"/>
</dbReference>
<dbReference type="AlphaFoldDB" id="A0A6J3KD84"/>